<evidence type="ECO:0000256" key="1">
    <source>
        <dbReference type="SAM" id="Phobius"/>
    </source>
</evidence>
<dbReference type="AlphaFoldDB" id="A0A1S7LIK6"/>
<keyword evidence="1" id="KW-0812">Transmembrane</keyword>
<evidence type="ECO:0000313" key="2">
    <source>
        <dbReference type="EMBL" id="CRH05626.1"/>
    </source>
</evidence>
<keyword evidence="1" id="KW-1133">Transmembrane helix</keyword>
<organism evidence="2">
    <name type="scientific">Magnetococcus massalia (strain MO-1)</name>
    <dbReference type="NCBI Taxonomy" id="451514"/>
    <lineage>
        <taxon>Bacteria</taxon>
        <taxon>Pseudomonadati</taxon>
        <taxon>Pseudomonadota</taxon>
        <taxon>Magnetococcia</taxon>
        <taxon>Magnetococcales</taxon>
        <taxon>Magnetococcaceae</taxon>
        <taxon>Magnetococcus</taxon>
    </lineage>
</organism>
<reference evidence="2" key="1">
    <citation type="submission" date="2015-04" db="EMBL/GenBank/DDBJ databases">
        <authorList>
            <person name="Syromyatnikov M.Y."/>
            <person name="Popov V.N."/>
        </authorList>
    </citation>
    <scope>NUCLEOTIDE SEQUENCE</scope>
    <source>
        <strain evidence="2">MO-1</strain>
    </source>
</reference>
<sequence length="56" mass="6528">MTTLFELLYRFFMTTVYEESQQLLGPGWGPFGVAMVILFITLPALLAIKLYQNRRQ</sequence>
<dbReference type="EMBL" id="LO017727">
    <property type="protein sequence ID" value="CRH05626.1"/>
    <property type="molecule type" value="Genomic_DNA"/>
</dbReference>
<accession>A0A1S7LIK6</accession>
<name>A0A1S7LIK6_MAGMO</name>
<protein>
    <submittedName>
        <fullName evidence="2">Uncharacterized protein</fullName>
    </submittedName>
</protein>
<proteinExistence type="predicted"/>
<feature type="transmembrane region" description="Helical" evidence="1">
    <location>
        <begin position="28"/>
        <end position="48"/>
    </location>
</feature>
<keyword evidence="1" id="KW-0472">Membrane</keyword>
<gene>
    <name evidence="2" type="ORF">MAGMO_1436</name>
</gene>